<comment type="caution">
    <text evidence="2">The sequence shown here is derived from an EMBL/GenBank/DDBJ whole genome shotgun (WGS) entry which is preliminary data.</text>
</comment>
<evidence type="ECO:0000259" key="1">
    <source>
        <dbReference type="Pfam" id="PF13966"/>
    </source>
</evidence>
<gene>
    <name evidence="2" type="ORF">LIER_24799</name>
</gene>
<sequence length="121" mass="14344">MAQHLWDIYNKKESLWRKWIVEYKLKGVLDEKLSDDAKRKLRISEEASVAKGHMTHIPSHCFITWILCLERLPTKDRLVSWGMNIDTKCLLCDVEESMNHMFFGCKFFWGNLEENVVLRGL</sequence>
<accession>A0AAV3R662</accession>
<dbReference type="Pfam" id="PF13966">
    <property type="entry name" value="zf-RVT"/>
    <property type="match status" value="1"/>
</dbReference>
<reference evidence="2 3" key="1">
    <citation type="submission" date="2024-01" db="EMBL/GenBank/DDBJ databases">
        <title>The complete chloroplast genome sequence of Lithospermum erythrorhizon: insights into the phylogenetic relationship among Boraginaceae species and the maternal lineages of purple gromwells.</title>
        <authorList>
            <person name="Okada T."/>
            <person name="Watanabe K."/>
        </authorList>
    </citation>
    <scope>NUCLEOTIDE SEQUENCE [LARGE SCALE GENOMIC DNA]</scope>
</reference>
<name>A0AAV3R662_LITER</name>
<feature type="domain" description="Reverse transcriptase zinc-binding" evidence="1">
    <location>
        <begin position="57"/>
        <end position="107"/>
    </location>
</feature>
<evidence type="ECO:0000313" key="2">
    <source>
        <dbReference type="EMBL" id="GAA0170570.1"/>
    </source>
</evidence>
<dbReference type="InterPro" id="IPR026960">
    <property type="entry name" value="RVT-Znf"/>
</dbReference>
<dbReference type="Proteomes" id="UP001454036">
    <property type="component" value="Unassembled WGS sequence"/>
</dbReference>
<dbReference type="AlphaFoldDB" id="A0AAV3R662"/>
<proteinExistence type="predicted"/>
<organism evidence="2 3">
    <name type="scientific">Lithospermum erythrorhizon</name>
    <name type="common">Purple gromwell</name>
    <name type="synonym">Lithospermum officinale var. erythrorhizon</name>
    <dbReference type="NCBI Taxonomy" id="34254"/>
    <lineage>
        <taxon>Eukaryota</taxon>
        <taxon>Viridiplantae</taxon>
        <taxon>Streptophyta</taxon>
        <taxon>Embryophyta</taxon>
        <taxon>Tracheophyta</taxon>
        <taxon>Spermatophyta</taxon>
        <taxon>Magnoliopsida</taxon>
        <taxon>eudicotyledons</taxon>
        <taxon>Gunneridae</taxon>
        <taxon>Pentapetalae</taxon>
        <taxon>asterids</taxon>
        <taxon>lamiids</taxon>
        <taxon>Boraginales</taxon>
        <taxon>Boraginaceae</taxon>
        <taxon>Boraginoideae</taxon>
        <taxon>Lithospermeae</taxon>
        <taxon>Lithospermum</taxon>
    </lineage>
</organism>
<evidence type="ECO:0000313" key="3">
    <source>
        <dbReference type="Proteomes" id="UP001454036"/>
    </source>
</evidence>
<protein>
    <recommendedName>
        <fullName evidence="1">Reverse transcriptase zinc-binding domain-containing protein</fullName>
    </recommendedName>
</protein>
<keyword evidence="3" id="KW-1185">Reference proteome</keyword>
<dbReference type="EMBL" id="BAABME010007300">
    <property type="protein sequence ID" value="GAA0170570.1"/>
    <property type="molecule type" value="Genomic_DNA"/>
</dbReference>